<keyword evidence="2" id="KW-1185">Reference proteome</keyword>
<evidence type="ECO:0000313" key="2">
    <source>
        <dbReference type="Proteomes" id="UP000828390"/>
    </source>
</evidence>
<reference evidence="1" key="2">
    <citation type="submission" date="2020-11" db="EMBL/GenBank/DDBJ databases">
        <authorList>
            <person name="McCartney M.A."/>
            <person name="Auch B."/>
            <person name="Kono T."/>
            <person name="Mallez S."/>
            <person name="Becker A."/>
            <person name="Gohl D.M."/>
            <person name="Silverstein K.A.T."/>
            <person name="Koren S."/>
            <person name="Bechman K.B."/>
            <person name="Herman A."/>
            <person name="Abrahante J.E."/>
            <person name="Garbe J."/>
        </authorList>
    </citation>
    <scope>NUCLEOTIDE SEQUENCE</scope>
    <source>
        <strain evidence="1">Duluth1</strain>
        <tissue evidence="1">Whole animal</tissue>
    </source>
</reference>
<gene>
    <name evidence="1" type="ORF">DPMN_096354</name>
</gene>
<dbReference type="InterPro" id="IPR016187">
    <property type="entry name" value="CTDL_fold"/>
</dbReference>
<sequence length="64" mass="7263">MTERLFPCKIKSALAFLFTDGAQARAFCPNTWVVYEDSCYLFADETNVAWPEAVVRYNTCDCGL</sequence>
<reference evidence="1" key="1">
    <citation type="journal article" date="2019" name="bioRxiv">
        <title>The Genome of the Zebra Mussel, Dreissena polymorpha: A Resource for Invasive Species Research.</title>
        <authorList>
            <person name="McCartney M.A."/>
            <person name="Auch B."/>
            <person name="Kono T."/>
            <person name="Mallez S."/>
            <person name="Zhang Y."/>
            <person name="Obille A."/>
            <person name="Becker A."/>
            <person name="Abrahante J.E."/>
            <person name="Garbe J."/>
            <person name="Badalamenti J.P."/>
            <person name="Herman A."/>
            <person name="Mangelson H."/>
            <person name="Liachko I."/>
            <person name="Sullivan S."/>
            <person name="Sone E.D."/>
            <person name="Koren S."/>
            <person name="Silverstein K.A.T."/>
            <person name="Beckman K.B."/>
            <person name="Gohl D.M."/>
        </authorList>
    </citation>
    <scope>NUCLEOTIDE SEQUENCE</scope>
    <source>
        <strain evidence="1">Duluth1</strain>
        <tissue evidence="1">Whole animal</tissue>
    </source>
</reference>
<evidence type="ECO:0000313" key="1">
    <source>
        <dbReference type="EMBL" id="KAH3853819.1"/>
    </source>
</evidence>
<dbReference type="SUPFAM" id="SSF56436">
    <property type="entry name" value="C-type lectin-like"/>
    <property type="match status" value="1"/>
</dbReference>
<comment type="caution">
    <text evidence="1">The sequence shown here is derived from an EMBL/GenBank/DDBJ whole genome shotgun (WGS) entry which is preliminary data.</text>
</comment>
<organism evidence="1 2">
    <name type="scientific">Dreissena polymorpha</name>
    <name type="common">Zebra mussel</name>
    <name type="synonym">Mytilus polymorpha</name>
    <dbReference type="NCBI Taxonomy" id="45954"/>
    <lineage>
        <taxon>Eukaryota</taxon>
        <taxon>Metazoa</taxon>
        <taxon>Spiralia</taxon>
        <taxon>Lophotrochozoa</taxon>
        <taxon>Mollusca</taxon>
        <taxon>Bivalvia</taxon>
        <taxon>Autobranchia</taxon>
        <taxon>Heteroconchia</taxon>
        <taxon>Euheterodonta</taxon>
        <taxon>Imparidentia</taxon>
        <taxon>Neoheterodontei</taxon>
        <taxon>Myida</taxon>
        <taxon>Dreissenoidea</taxon>
        <taxon>Dreissenidae</taxon>
        <taxon>Dreissena</taxon>
    </lineage>
</organism>
<accession>A0A9D4L9Q9</accession>
<protein>
    <submittedName>
        <fullName evidence="1">Uncharacterized protein</fullName>
    </submittedName>
</protein>
<proteinExistence type="predicted"/>
<dbReference type="EMBL" id="JAIWYP010000003">
    <property type="protein sequence ID" value="KAH3853819.1"/>
    <property type="molecule type" value="Genomic_DNA"/>
</dbReference>
<name>A0A9D4L9Q9_DREPO</name>
<dbReference type="Proteomes" id="UP000828390">
    <property type="component" value="Unassembled WGS sequence"/>
</dbReference>
<dbReference type="AlphaFoldDB" id="A0A9D4L9Q9"/>